<comment type="function">
    <text evidence="10">Plays a central role in 2-thiolation of mcm(5)S(2)U at tRNA wobble positions of cytosolic tRNA(Lys), tRNA(Glu) and tRNA(Gln). Acts by mediating the C-terminal thiocarboxylation of the sulfur carrier URM1. Its N-terminus first activates URM1 as acyl-adenylate (-COAMP), then the persulfide sulfur on the catalytic cysteine is transferred to URM1 to form thiocarboxylation (-COSH) of its C-terminus. The reaction probably involves hydrogen sulfide that is generated from the persulfide intermediate and that acts as nucleophile towards URM1. Subsequently, a transient disulfide bond is formed. Does not use thiosulfate as sulfur donor; NFS1 probably acting as a sulfur donor for thiocarboxylation reactions.</text>
</comment>
<feature type="binding site" evidence="10">
    <location>
        <position position="114"/>
    </location>
    <ligand>
        <name>ATP</name>
        <dbReference type="ChEBI" id="CHEBI:30616"/>
    </ligand>
</feature>
<evidence type="ECO:0000313" key="14">
    <source>
        <dbReference type="EMBL" id="KAG7341606.1"/>
    </source>
</evidence>
<reference evidence="14" key="2">
    <citation type="submission" date="2021-04" db="EMBL/GenBank/DDBJ databases">
        <authorList>
            <person name="Podell S."/>
        </authorList>
    </citation>
    <scope>NUCLEOTIDE SEQUENCE</scope>
    <source>
        <strain evidence="14">Hildebrandi</strain>
    </source>
</reference>
<keyword evidence="15" id="KW-1185">Reference proteome</keyword>
<feature type="binding site" evidence="10">
    <location>
        <position position="322"/>
    </location>
    <ligand>
        <name>Zn(2+)</name>
        <dbReference type="ChEBI" id="CHEBI:29105"/>
    </ligand>
</feature>
<comment type="pathway">
    <text evidence="10">tRNA modification; 5-methoxycarbonylmethyl-2-thiouridine-tRNA biosynthesis.</text>
</comment>
<name>A0A9K3PCF8_9STRA</name>
<evidence type="ECO:0000256" key="6">
    <source>
        <dbReference type="ARBA" id="ARBA00022741"/>
    </source>
</evidence>
<comment type="similarity">
    <text evidence="10">In the N-terminal section; belongs to the HesA/MoeB/ThiF family. UBA4 subfamily.</text>
</comment>
<comment type="caution">
    <text evidence="14">The sequence shown here is derived from an EMBL/GenBank/DDBJ whole genome shotgun (WGS) entry which is preliminary data.</text>
</comment>
<dbReference type="EMBL" id="JAGRRH010000026">
    <property type="protein sequence ID" value="KAG7341606.1"/>
    <property type="molecule type" value="Genomic_DNA"/>
</dbReference>
<comment type="subcellular location">
    <subcellularLocation>
        <location evidence="1">Cytoplasm</location>
        <location evidence="1">Cytosol</location>
    </subcellularLocation>
</comment>
<feature type="binding site" evidence="10">
    <location>
        <begin position="142"/>
        <end position="146"/>
    </location>
    <ligand>
        <name>ATP</name>
        <dbReference type="ChEBI" id="CHEBI:30616"/>
    </ligand>
</feature>
<keyword evidence="8 10" id="KW-0067">ATP-binding</keyword>
<evidence type="ECO:0000256" key="2">
    <source>
        <dbReference type="ARBA" id="ARBA00022490"/>
    </source>
</evidence>
<dbReference type="GO" id="GO:0004792">
    <property type="term" value="F:thiosulfate-cyanide sulfurtransferase activity"/>
    <property type="evidence" value="ECO:0007669"/>
    <property type="project" value="TreeGrafter"/>
</dbReference>
<dbReference type="OrthoDB" id="10261062at2759"/>
<evidence type="ECO:0000256" key="4">
    <source>
        <dbReference type="ARBA" id="ARBA00022694"/>
    </source>
</evidence>
<evidence type="ECO:0000256" key="7">
    <source>
        <dbReference type="ARBA" id="ARBA00022833"/>
    </source>
</evidence>
<dbReference type="AlphaFoldDB" id="A0A9K3PCF8"/>
<feature type="binding site" evidence="10">
    <location>
        <position position="247"/>
    </location>
    <ligand>
        <name>Zn(2+)</name>
        <dbReference type="ChEBI" id="CHEBI:29105"/>
    </ligand>
</feature>
<dbReference type="GO" id="GO:0046872">
    <property type="term" value="F:metal ion binding"/>
    <property type="evidence" value="ECO:0007669"/>
    <property type="project" value="UniProtKB-KW"/>
</dbReference>
<feature type="coiled-coil region" evidence="11">
    <location>
        <begin position="13"/>
        <end position="40"/>
    </location>
</feature>
<dbReference type="InterPro" id="IPR028885">
    <property type="entry name" value="MOCS3/Uba4"/>
</dbReference>
<dbReference type="GO" id="GO:0070566">
    <property type="term" value="F:adenylyltransferase activity"/>
    <property type="evidence" value="ECO:0007669"/>
    <property type="project" value="InterPro"/>
</dbReference>
<feature type="binding site" evidence="10">
    <location>
        <position position="159"/>
    </location>
    <ligand>
        <name>ATP</name>
        <dbReference type="ChEBI" id="CHEBI:30616"/>
    </ligand>
</feature>
<evidence type="ECO:0000256" key="11">
    <source>
        <dbReference type="SAM" id="Coils"/>
    </source>
</evidence>
<dbReference type="GO" id="GO:0005524">
    <property type="term" value="F:ATP binding"/>
    <property type="evidence" value="ECO:0007669"/>
    <property type="project" value="UniProtKB-KW"/>
</dbReference>
<keyword evidence="9 10" id="KW-0511">Multifunctional enzyme</keyword>
<feature type="binding site" evidence="10">
    <location>
        <begin position="203"/>
        <end position="204"/>
    </location>
    <ligand>
        <name>ATP</name>
        <dbReference type="ChEBI" id="CHEBI:30616"/>
    </ligand>
</feature>
<evidence type="ECO:0000256" key="1">
    <source>
        <dbReference type="ARBA" id="ARBA00004514"/>
    </source>
</evidence>
<evidence type="ECO:0000259" key="13">
    <source>
        <dbReference type="PROSITE" id="PS50206"/>
    </source>
</evidence>
<dbReference type="HAMAP" id="MF_03049">
    <property type="entry name" value="MOCS3_Uba4"/>
    <property type="match status" value="1"/>
</dbReference>
<dbReference type="CDD" id="cd00757">
    <property type="entry name" value="ThiF_MoeB_HesA_family"/>
    <property type="match status" value="1"/>
</dbReference>
<feature type="compositionally biased region" description="Polar residues" evidence="12">
    <location>
        <begin position="336"/>
        <end position="348"/>
    </location>
</feature>
<evidence type="ECO:0000256" key="12">
    <source>
        <dbReference type="SAM" id="MobiDB-lite"/>
    </source>
</evidence>
<sequence>MDTTDTTAPFTSHQLLEERIRQLEEENVMLRAKLEHATQTNGNQTSFIQANENPPLPVSTLSDTAASAAVSYEGILNPTQIERYSRQLLLQGGFGVQGQIELQNSKVLIVGAGGIGSTVILYLAACGVGHLSIVDFDDVDVSNLHRQVIHKNQDVGMNKAESARRAVHDLNPTISCSTIQGPLTESNALELIQTHDCVVDASDNPLTRYLINDACVLSGKPLVSGSAMGMEGQLTVYNFREGPCYRCLYPKPNATEGSKSCADNGVLGPVPGLIGVLQAVETIKVLTGVGEVMSDRLLMCDASQCSFVRIKKPPKQPQCPACSGTIRSMKDSYQASQSARGPSCSVQRQAPEVSPQHETSVQEYHQIRQRGDPHILLDVRVHEQFDLCRLPGAINIPLSSLTQQHLQLVKLVPANLPIYCVCRRGIASAMAVNKILQEEIGFDPSAVHHIVGGLDAWRSQIDKSFPQY</sequence>
<dbReference type="NCBIfam" id="NF004281">
    <property type="entry name" value="PRK05690.1"/>
    <property type="match status" value="1"/>
</dbReference>
<evidence type="ECO:0000256" key="9">
    <source>
        <dbReference type="ARBA" id="ARBA00023268"/>
    </source>
</evidence>
<feature type="binding site" evidence="10">
    <location>
        <position position="135"/>
    </location>
    <ligand>
        <name>ATP</name>
        <dbReference type="ChEBI" id="CHEBI:30616"/>
    </ligand>
</feature>
<evidence type="ECO:0000256" key="10">
    <source>
        <dbReference type="HAMAP-Rule" id="MF_03049"/>
    </source>
</evidence>
<keyword evidence="6 10" id="KW-0547">Nucleotide-binding</keyword>
<evidence type="ECO:0000256" key="3">
    <source>
        <dbReference type="ARBA" id="ARBA00022679"/>
    </source>
</evidence>
<comment type="cofactor">
    <cofactor evidence="10">
        <name>Zn(2+)</name>
        <dbReference type="ChEBI" id="CHEBI:29105"/>
    </cofactor>
    <text evidence="10">Binds 1 zinc ion per subunit.</text>
</comment>
<dbReference type="Pfam" id="PF00581">
    <property type="entry name" value="Rhodanese"/>
    <property type="match status" value="1"/>
</dbReference>
<dbReference type="InterPro" id="IPR000594">
    <property type="entry name" value="ThiF_NAD_FAD-bd"/>
</dbReference>
<protein>
    <recommendedName>
        <fullName evidence="10">Adenylyltransferase and sulfurtransferase MOCS3 homolog</fullName>
    </recommendedName>
    <alternativeName>
        <fullName evidence="10">UBA4 homolog</fullName>
    </alternativeName>
    <alternativeName>
        <fullName evidence="10">Ubiquitin-like protein activator 4 homolog</fullName>
    </alternativeName>
    <domain>
        <recommendedName>
            <fullName evidence="10">Adenylyltransferase</fullName>
            <ecNumber evidence="10">2.7.7.-</ecNumber>
        </recommendedName>
    </domain>
    <domain>
        <recommendedName>
            <fullName evidence="10">Sulfurtransferase</fullName>
            <ecNumber evidence="10">2.8.1.-</ecNumber>
        </recommendedName>
    </domain>
</protein>
<dbReference type="PANTHER" id="PTHR10953">
    <property type="entry name" value="UBIQUITIN-ACTIVATING ENZYME E1"/>
    <property type="match status" value="1"/>
</dbReference>
<keyword evidence="3 10" id="KW-0808">Transferase</keyword>
<dbReference type="InterPro" id="IPR001763">
    <property type="entry name" value="Rhodanese-like_dom"/>
</dbReference>
<dbReference type="GO" id="GO:0042292">
    <property type="term" value="F:URM1 activating enzyme activity"/>
    <property type="evidence" value="ECO:0007669"/>
    <property type="project" value="TreeGrafter"/>
</dbReference>
<organism evidence="14 15">
    <name type="scientific">Nitzschia inconspicua</name>
    <dbReference type="NCBI Taxonomy" id="303405"/>
    <lineage>
        <taxon>Eukaryota</taxon>
        <taxon>Sar</taxon>
        <taxon>Stramenopiles</taxon>
        <taxon>Ochrophyta</taxon>
        <taxon>Bacillariophyta</taxon>
        <taxon>Bacillariophyceae</taxon>
        <taxon>Bacillariophycidae</taxon>
        <taxon>Bacillariales</taxon>
        <taxon>Bacillariaceae</taxon>
        <taxon>Nitzschia</taxon>
    </lineage>
</organism>
<feature type="domain" description="Rhodanese" evidence="13">
    <location>
        <begin position="370"/>
        <end position="466"/>
    </location>
</feature>
<keyword evidence="5 10" id="KW-0479">Metal-binding</keyword>
<dbReference type="FunFam" id="3.40.250.10:FF:000014">
    <property type="entry name" value="Adenylyltransferase and sulfurtransferase MOCS3"/>
    <property type="match status" value="1"/>
</dbReference>
<dbReference type="PROSITE" id="PS50206">
    <property type="entry name" value="RHODANESE_3"/>
    <property type="match status" value="1"/>
</dbReference>
<feature type="active site" description="Cysteine persulfide intermediate; for sulfurtransferase activity" evidence="10">
    <location>
        <position position="422"/>
    </location>
</feature>
<keyword evidence="2 10" id="KW-0963">Cytoplasm</keyword>
<dbReference type="SMART" id="SM00450">
    <property type="entry name" value="RHOD"/>
    <property type="match status" value="1"/>
</dbReference>
<dbReference type="EC" id="2.7.7.-" evidence="10"/>
<dbReference type="PANTHER" id="PTHR10953:SF102">
    <property type="entry name" value="ADENYLYLTRANSFERASE AND SULFURTRANSFERASE MOCS3"/>
    <property type="match status" value="1"/>
</dbReference>
<dbReference type="Proteomes" id="UP000693970">
    <property type="component" value="Unassembled WGS sequence"/>
</dbReference>
<keyword evidence="7 10" id="KW-0862">Zinc</keyword>
<dbReference type="Pfam" id="PF00899">
    <property type="entry name" value="ThiF"/>
    <property type="match status" value="1"/>
</dbReference>
<keyword evidence="11" id="KW-0175">Coiled coil</keyword>
<keyword evidence="4 10" id="KW-0819">tRNA processing</keyword>
<feature type="region of interest" description="Disordered" evidence="12">
    <location>
        <begin position="336"/>
        <end position="360"/>
    </location>
</feature>
<feature type="active site" description="Glycyl thioester intermediate; for adenylyltransferase activity" evidence="10">
    <location>
        <position position="261"/>
    </location>
</feature>
<feature type="binding site" evidence="10">
    <location>
        <position position="319"/>
    </location>
    <ligand>
        <name>Zn(2+)</name>
        <dbReference type="ChEBI" id="CHEBI:29105"/>
    </ligand>
</feature>
<gene>
    <name evidence="14" type="ORF">IV203_023559</name>
</gene>
<feature type="binding site" evidence="10">
    <location>
        <position position="244"/>
    </location>
    <ligand>
        <name>Zn(2+)</name>
        <dbReference type="ChEBI" id="CHEBI:29105"/>
    </ligand>
</feature>
<dbReference type="FunFam" id="3.40.50.720:FF:000033">
    <property type="entry name" value="Adenylyltransferase and sulfurtransferase MOCS3"/>
    <property type="match status" value="1"/>
</dbReference>
<dbReference type="InterPro" id="IPR045886">
    <property type="entry name" value="ThiF/MoeB/HesA"/>
</dbReference>
<dbReference type="EC" id="2.8.1.-" evidence="10"/>
<evidence type="ECO:0000256" key="5">
    <source>
        <dbReference type="ARBA" id="ARBA00022723"/>
    </source>
</evidence>
<dbReference type="GO" id="GO:0005829">
    <property type="term" value="C:cytosol"/>
    <property type="evidence" value="ECO:0007669"/>
    <property type="project" value="UniProtKB-SubCell"/>
</dbReference>
<evidence type="ECO:0000256" key="8">
    <source>
        <dbReference type="ARBA" id="ARBA00022840"/>
    </source>
</evidence>
<proteinExistence type="inferred from homology"/>
<evidence type="ECO:0000313" key="15">
    <source>
        <dbReference type="Proteomes" id="UP000693970"/>
    </source>
</evidence>
<reference evidence="14" key="1">
    <citation type="journal article" date="2021" name="Sci. Rep.">
        <title>Diploid genomic architecture of Nitzschia inconspicua, an elite biomass production diatom.</title>
        <authorList>
            <person name="Oliver A."/>
            <person name="Podell S."/>
            <person name="Pinowska A."/>
            <person name="Traller J.C."/>
            <person name="Smith S.R."/>
            <person name="McClure R."/>
            <person name="Beliaev A."/>
            <person name="Bohutskyi P."/>
            <person name="Hill E.A."/>
            <person name="Rabines A."/>
            <person name="Zheng H."/>
            <person name="Allen L.Z."/>
            <person name="Kuo A."/>
            <person name="Grigoriev I.V."/>
            <person name="Allen A.E."/>
            <person name="Hazlebeck D."/>
            <person name="Allen E.E."/>
        </authorList>
    </citation>
    <scope>NUCLEOTIDE SEQUENCE</scope>
    <source>
        <strain evidence="14">Hildebrandi</strain>
    </source>
</reference>
<accession>A0A9K3PCF8</accession>
<dbReference type="GO" id="GO:0002143">
    <property type="term" value="P:tRNA wobble position uridine thiolation"/>
    <property type="evidence" value="ECO:0007669"/>
    <property type="project" value="InterPro"/>
</dbReference>